<evidence type="ECO:0000313" key="3">
    <source>
        <dbReference type="Proteomes" id="UP000053881"/>
    </source>
</evidence>
<evidence type="ECO:0000313" key="2">
    <source>
        <dbReference type="EMBL" id="KRG09426.1"/>
    </source>
</evidence>
<reference evidence="2 3" key="1">
    <citation type="submission" date="2015-06" db="EMBL/GenBank/DDBJ databases">
        <title>Genome sequencing project of Bacillus galactosidilyticus PL133.</title>
        <authorList>
            <person name="Gaiero J."/>
            <person name="Nicol R."/>
            <person name="Habash M."/>
        </authorList>
    </citation>
    <scope>NUCLEOTIDE SEQUENCE [LARGE SCALE GENOMIC DNA]</scope>
    <source>
        <strain evidence="2 3">PL133</strain>
    </source>
</reference>
<gene>
    <name evidence="2" type="ORF">ACA29_24065</name>
</gene>
<comment type="caution">
    <text evidence="2">The sequence shown here is derived from an EMBL/GenBank/DDBJ whole genome shotgun (WGS) entry which is preliminary data.</text>
</comment>
<dbReference type="Proteomes" id="UP000053881">
    <property type="component" value="Unassembled WGS sequence"/>
</dbReference>
<feature type="transmembrane region" description="Helical" evidence="1">
    <location>
        <begin position="67"/>
        <end position="87"/>
    </location>
</feature>
<sequence>MKYKNFFILSIIISISIVLFFPNQGKSFGFPFSWIKYHGPNEITNHLLLFSPKYLMVYLMVTDFHPPTWLLNVFIIYFIIIGIYKILLKLDKGPL</sequence>
<dbReference type="PATRIC" id="fig|217031.4.peg.8106"/>
<organism evidence="2 3">
    <name type="scientific">Lederbergia galactosidilytica</name>
    <dbReference type="NCBI Taxonomy" id="217031"/>
    <lineage>
        <taxon>Bacteria</taxon>
        <taxon>Bacillati</taxon>
        <taxon>Bacillota</taxon>
        <taxon>Bacilli</taxon>
        <taxon>Bacillales</taxon>
        <taxon>Bacillaceae</taxon>
        <taxon>Lederbergia</taxon>
    </lineage>
</organism>
<protein>
    <submittedName>
        <fullName evidence="2">Uncharacterized protein</fullName>
    </submittedName>
</protein>
<keyword evidence="1" id="KW-0812">Transmembrane</keyword>
<evidence type="ECO:0000256" key="1">
    <source>
        <dbReference type="SAM" id="Phobius"/>
    </source>
</evidence>
<keyword evidence="1" id="KW-0472">Membrane</keyword>
<keyword evidence="1" id="KW-1133">Transmembrane helix</keyword>
<dbReference type="AlphaFoldDB" id="A0A0Q9XXC7"/>
<feature type="transmembrane region" description="Helical" evidence="1">
    <location>
        <begin position="6"/>
        <end position="22"/>
    </location>
</feature>
<dbReference type="EMBL" id="LGPB01000140">
    <property type="protein sequence ID" value="KRG09426.1"/>
    <property type="molecule type" value="Genomic_DNA"/>
</dbReference>
<accession>A0A0Q9XXC7</accession>
<proteinExistence type="predicted"/>
<name>A0A0Q9XXC7_9BACI</name>